<dbReference type="PROSITE" id="PS50893">
    <property type="entry name" value="ABC_TRANSPORTER_2"/>
    <property type="match status" value="1"/>
</dbReference>
<dbReference type="GO" id="GO:0015421">
    <property type="term" value="F:ABC-type oligopeptide transporter activity"/>
    <property type="evidence" value="ECO:0007669"/>
    <property type="project" value="TreeGrafter"/>
</dbReference>
<reference evidence="2" key="1">
    <citation type="submission" date="2019-08" db="EMBL/GenBank/DDBJ databases">
        <authorList>
            <person name="Kucharzyk K."/>
            <person name="Murdoch R.W."/>
            <person name="Higgins S."/>
            <person name="Loffler F."/>
        </authorList>
    </citation>
    <scope>NUCLEOTIDE SEQUENCE</scope>
</reference>
<accession>A0A645IGL2</accession>
<dbReference type="PROSITE" id="PS00211">
    <property type="entry name" value="ABC_TRANSPORTER_1"/>
    <property type="match status" value="1"/>
</dbReference>
<dbReference type="InterPro" id="IPR027417">
    <property type="entry name" value="P-loop_NTPase"/>
</dbReference>
<dbReference type="InterPro" id="IPR003439">
    <property type="entry name" value="ABC_transporter-like_ATP-bd"/>
</dbReference>
<dbReference type="EMBL" id="VSSQ01108941">
    <property type="protein sequence ID" value="MPN47444.1"/>
    <property type="molecule type" value="Genomic_DNA"/>
</dbReference>
<proteinExistence type="predicted"/>
<name>A0A645IGL2_9ZZZZ</name>
<evidence type="ECO:0000313" key="2">
    <source>
        <dbReference type="EMBL" id="MPN47444.1"/>
    </source>
</evidence>
<dbReference type="PANTHER" id="PTHR43394:SF1">
    <property type="entry name" value="ATP-BINDING CASSETTE SUB-FAMILY B MEMBER 10, MITOCHONDRIAL"/>
    <property type="match status" value="1"/>
</dbReference>
<dbReference type="InterPro" id="IPR039421">
    <property type="entry name" value="Type_1_exporter"/>
</dbReference>
<dbReference type="GO" id="GO:0005743">
    <property type="term" value="C:mitochondrial inner membrane"/>
    <property type="evidence" value="ECO:0007669"/>
    <property type="project" value="TreeGrafter"/>
</dbReference>
<dbReference type="SUPFAM" id="SSF52540">
    <property type="entry name" value="P-loop containing nucleoside triphosphate hydrolases"/>
    <property type="match status" value="1"/>
</dbReference>
<dbReference type="Pfam" id="PF00005">
    <property type="entry name" value="ABC_tran"/>
    <property type="match status" value="1"/>
</dbReference>
<keyword evidence="2" id="KW-0547">Nucleotide-binding</keyword>
<protein>
    <submittedName>
        <fullName evidence="2">Lipid A export ATP-binding/permease protein MsbA</fullName>
        <ecNumber evidence="2">3.6.3.-</ecNumber>
    </submittedName>
</protein>
<keyword evidence="2" id="KW-0067">ATP-binding</keyword>
<sequence length="175" mass="19553">MAKEHLRQNVSCVLQEPFLFSKTIMNNIKIAYQNASEDEIYQAAKIASIDEDIRAFKEGYNTPVGENGVTLSGGQKQRVAIARSLISSAPILIFDDSLSAVDTETDIKIRSALAKRSNNKKLTTIIITHRVATAFDADKIIVLDEGKVVQEGKHEELIKEDGLYKRIFDIQTRMV</sequence>
<dbReference type="PANTHER" id="PTHR43394">
    <property type="entry name" value="ATP-DEPENDENT PERMEASE MDL1, MITOCHONDRIAL"/>
    <property type="match status" value="1"/>
</dbReference>
<evidence type="ECO:0000259" key="1">
    <source>
        <dbReference type="PROSITE" id="PS50893"/>
    </source>
</evidence>
<dbReference type="GO" id="GO:0005524">
    <property type="term" value="F:ATP binding"/>
    <property type="evidence" value="ECO:0007669"/>
    <property type="project" value="UniProtKB-KW"/>
</dbReference>
<feature type="domain" description="ABC transporter" evidence="1">
    <location>
        <begin position="1"/>
        <end position="170"/>
    </location>
</feature>
<dbReference type="InterPro" id="IPR017871">
    <property type="entry name" value="ABC_transporter-like_CS"/>
</dbReference>
<dbReference type="GO" id="GO:0090374">
    <property type="term" value="P:oligopeptide export from mitochondrion"/>
    <property type="evidence" value="ECO:0007669"/>
    <property type="project" value="TreeGrafter"/>
</dbReference>
<dbReference type="GO" id="GO:0016887">
    <property type="term" value="F:ATP hydrolysis activity"/>
    <property type="evidence" value="ECO:0007669"/>
    <property type="project" value="InterPro"/>
</dbReference>
<keyword evidence="2" id="KW-0378">Hydrolase</keyword>
<gene>
    <name evidence="2" type="primary">msbA_39</name>
    <name evidence="2" type="ORF">SDC9_195046</name>
</gene>
<organism evidence="2">
    <name type="scientific">bioreactor metagenome</name>
    <dbReference type="NCBI Taxonomy" id="1076179"/>
    <lineage>
        <taxon>unclassified sequences</taxon>
        <taxon>metagenomes</taxon>
        <taxon>ecological metagenomes</taxon>
    </lineage>
</organism>
<dbReference type="AlphaFoldDB" id="A0A645IGL2"/>
<comment type="caution">
    <text evidence="2">The sequence shown here is derived from an EMBL/GenBank/DDBJ whole genome shotgun (WGS) entry which is preliminary data.</text>
</comment>
<dbReference type="EC" id="3.6.3.-" evidence="2"/>
<dbReference type="Gene3D" id="3.40.50.300">
    <property type="entry name" value="P-loop containing nucleotide triphosphate hydrolases"/>
    <property type="match status" value="1"/>
</dbReference>